<protein>
    <submittedName>
        <fullName evidence="2">Uncharacterized protein</fullName>
    </submittedName>
</protein>
<organism evidence="2 3">
    <name type="scientific">Dichanthelium oligosanthes</name>
    <dbReference type="NCBI Taxonomy" id="888268"/>
    <lineage>
        <taxon>Eukaryota</taxon>
        <taxon>Viridiplantae</taxon>
        <taxon>Streptophyta</taxon>
        <taxon>Embryophyta</taxon>
        <taxon>Tracheophyta</taxon>
        <taxon>Spermatophyta</taxon>
        <taxon>Magnoliopsida</taxon>
        <taxon>Liliopsida</taxon>
        <taxon>Poales</taxon>
        <taxon>Poaceae</taxon>
        <taxon>PACMAD clade</taxon>
        <taxon>Panicoideae</taxon>
        <taxon>Panicodae</taxon>
        <taxon>Paniceae</taxon>
        <taxon>Dichantheliinae</taxon>
        <taxon>Dichanthelium</taxon>
    </lineage>
</organism>
<proteinExistence type="predicted"/>
<evidence type="ECO:0000256" key="1">
    <source>
        <dbReference type="SAM" id="MobiDB-lite"/>
    </source>
</evidence>
<sequence length="136" mass="15538">MDNEENRATIEEFIARYGDGRPANIEEDVSKIAMYGGEDVCMTTVEVTDGKQDPRGAVNAVTDGKDARGQRASEVSDDDAYKEFTDRKDNYPHDGSIHWITLRRSSHRDGSIYCTRDTFRSGWKYDYRIADRNESK</sequence>
<keyword evidence="3" id="KW-1185">Reference proteome</keyword>
<comment type="caution">
    <text evidence="2">The sequence shown here is derived from an EMBL/GenBank/DDBJ whole genome shotgun (WGS) entry which is preliminary data.</text>
</comment>
<evidence type="ECO:0000313" key="3">
    <source>
        <dbReference type="Proteomes" id="UP000095767"/>
    </source>
</evidence>
<reference evidence="2 3" key="1">
    <citation type="submission" date="2016-09" db="EMBL/GenBank/DDBJ databases">
        <title>The draft genome of Dichanthelium oligosanthes: A C3 panicoid grass species.</title>
        <authorList>
            <person name="Studer A.J."/>
            <person name="Schnable J.C."/>
            <person name="Brutnell T.P."/>
        </authorList>
    </citation>
    <scope>NUCLEOTIDE SEQUENCE [LARGE SCALE GENOMIC DNA]</scope>
    <source>
        <strain evidence="3">cv. Kellogg 1175</strain>
        <tissue evidence="2">Leaf</tissue>
    </source>
</reference>
<gene>
    <name evidence="2" type="ORF">BAE44_0008532</name>
</gene>
<accession>A0A1E5VZJ1</accession>
<dbReference type="STRING" id="888268.A0A1E5VZJ1"/>
<dbReference type="OrthoDB" id="691421at2759"/>
<name>A0A1E5VZJ1_9POAL</name>
<dbReference type="AlphaFoldDB" id="A0A1E5VZJ1"/>
<dbReference type="EMBL" id="LWDX02025675">
    <property type="protein sequence ID" value="OEL30450.1"/>
    <property type="molecule type" value="Genomic_DNA"/>
</dbReference>
<feature type="region of interest" description="Disordered" evidence="1">
    <location>
        <begin position="51"/>
        <end position="78"/>
    </location>
</feature>
<dbReference type="Proteomes" id="UP000095767">
    <property type="component" value="Unassembled WGS sequence"/>
</dbReference>
<evidence type="ECO:0000313" key="2">
    <source>
        <dbReference type="EMBL" id="OEL30450.1"/>
    </source>
</evidence>